<dbReference type="InterPro" id="IPR011009">
    <property type="entry name" value="Kinase-like_dom_sf"/>
</dbReference>
<name>A0AAW7DVD7_9GAMM</name>
<dbReference type="Gene3D" id="3.90.1200.10">
    <property type="match status" value="1"/>
</dbReference>
<reference evidence="2" key="1">
    <citation type="submission" date="2020-06" db="EMBL/GenBank/DDBJ databases">
        <authorList>
            <person name="Dong N."/>
        </authorList>
    </citation>
    <scope>NUCLEOTIDE SEQUENCE</scope>
    <source>
        <strain evidence="2">DF46-2-2</strain>
    </source>
</reference>
<sequence length="312" mass="34944">MKPRFTREAVISAITRDFDRPSECRPITEGEESQTFAICVGSEDFVLRVNRTAAGFHKDAFCHSRFASRDLPIPEVVAIGEIEDHTWCVSRRALGVTLQDLAIETLPTVVGPVSQVMSAMAEAILDGTEGFGPFDPSGIGRHASWQDFIAAITDEAHYDWKRIEAVVDRRQIDGHFRLLSEFMPRCADVRRLVHGDFGSNNVLTDQGRITAVIDWSEALFGDPIYDVANIFFWRPWLACMEAQARHIETRHPEFLQNAEALRCYQLHIGLVQIFESAKAGDAADLAWAMARCEEIATQDEKVRSASTGCQET</sequence>
<protein>
    <submittedName>
        <fullName evidence="2">Aminoglycoside phosphotransferase family protein</fullName>
    </submittedName>
</protein>
<dbReference type="InterPro" id="IPR002575">
    <property type="entry name" value="Aminoglycoside_PTrfase"/>
</dbReference>
<evidence type="ECO:0000259" key="1">
    <source>
        <dbReference type="Pfam" id="PF01636"/>
    </source>
</evidence>
<dbReference type="InterPro" id="IPR051678">
    <property type="entry name" value="AGP_Transferase"/>
</dbReference>
<dbReference type="SUPFAM" id="SSF56112">
    <property type="entry name" value="Protein kinase-like (PK-like)"/>
    <property type="match status" value="1"/>
</dbReference>
<organism evidence="2 3">
    <name type="scientific">Thiopseudomonas alkaliphila</name>
    <dbReference type="NCBI Taxonomy" id="1697053"/>
    <lineage>
        <taxon>Bacteria</taxon>
        <taxon>Pseudomonadati</taxon>
        <taxon>Pseudomonadota</taxon>
        <taxon>Gammaproteobacteria</taxon>
        <taxon>Pseudomonadales</taxon>
        <taxon>Pseudomonadaceae</taxon>
        <taxon>Thiopseudomonas</taxon>
    </lineage>
</organism>
<comment type="caution">
    <text evidence="2">The sequence shown here is derived from an EMBL/GenBank/DDBJ whole genome shotgun (WGS) entry which is preliminary data.</text>
</comment>
<proteinExistence type="predicted"/>
<dbReference type="RefSeq" id="WP_064560581.1">
    <property type="nucleotide sequence ID" value="NZ_JACANB010000016.1"/>
</dbReference>
<dbReference type="AlphaFoldDB" id="A0AAW7DVD7"/>
<dbReference type="EMBL" id="JACANB010000016">
    <property type="protein sequence ID" value="MDM1697330.1"/>
    <property type="molecule type" value="Genomic_DNA"/>
</dbReference>
<dbReference type="Pfam" id="PF01636">
    <property type="entry name" value="APH"/>
    <property type="match status" value="1"/>
</dbReference>
<dbReference type="Proteomes" id="UP001173465">
    <property type="component" value="Unassembled WGS sequence"/>
</dbReference>
<gene>
    <name evidence="2" type="ORF">HX099_11785</name>
</gene>
<feature type="domain" description="Aminoglycoside phosphotransferase" evidence="1">
    <location>
        <begin position="24"/>
        <end position="244"/>
    </location>
</feature>
<reference evidence="2" key="2">
    <citation type="journal article" date="2022" name="Sci. Total Environ.">
        <title>Prevalence, transmission, and molecular epidemiology of tet(X)-positive bacteria among humans, animals, and environmental niches in China: An epidemiological, and genomic-based study.</title>
        <authorList>
            <person name="Dong N."/>
            <person name="Zeng Y."/>
            <person name="Cai C."/>
            <person name="Sun C."/>
            <person name="Lu J."/>
            <person name="Liu C."/>
            <person name="Zhou H."/>
            <person name="Sun Q."/>
            <person name="Shu L."/>
            <person name="Wang H."/>
            <person name="Wang Y."/>
            <person name="Wang S."/>
            <person name="Wu C."/>
            <person name="Chan E.W."/>
            <person name="Chen G."/>
            <person name="Shen Z."/>
            <person name="Chen S."/>
            <person name="Zhang R."/>
        </authorList>
    </citation>
    <scope>NUCLEOTIDE SEQUENCE</scope>
    <source>
        <strain evidence="2">DF46-2-2</strain>
    </source>
</reference>
<dbReference type="PANTHER" id="PTHR21310">
    <property type="entry name" value="AMINOGLYCOSIDE PHOSPHOTRANSFERASE-RELATED-RELATED"/>
    <property type="match status" value="1"/>
</dbReference>
<evidence type="ECO:0000313" key="3">
    <source>
        <dbReference type="Proteomes" id="UP001173465"/>
    </source>
</evidence>
<accession>A0AAW7DVD7</accession>
<dbReference type="Gene3D" id="3.30.200.150">
    <property type="match status" value="1"/>
</dbReference>
<evidence type="ECO:0000313" key="2">
    <source>
        <dbReference type="EMBL" id="MDM1697330.1"/>
    </source>
</evidence>